<proteinExistence type="predicted"/>
<dbReference type="AlphaFoldDB" id="A0A2M4DN65"/>
<feature type="signal peptide" evidence="1">
    <location>
        <begin position="1"/>
        <end position="16"/>
    </location>
</feature>
<reference evidence="2" key="1">
    <citation type="submission" date="2018-01" db="EMBL/GenBank/DDBJ databases">
        <title>An insight into the sialome of Amazonian anophelines.</title>
        <authorList>
            <person name="Ribeiro J.M."/>
            <person name="Scarpassa V."/>
            <person name="Calvo E."/>
        </authorList>
    </citation>
    <scope>NUCLEOTIDE SEQUENCE</scope>
</reference>
<protein>
    <submittedName>
        <fullName evidence="2">Putative secreted protein</fullName>
    </submittedName>
</protein>
<sequence>MHASGIFGARFRWVFALVIAAVRTPTVEWTATVHRELTVMDVHKTIKLSYRLRRVGPGPAGATLAWIVVHIGRDLF</sequence>
<evidence type="ECO:0000313" key="2">
    <source>
        <dbReference type="EMBL" id="MBW78994.1"/>
    </source>
</evidence>
<dbReference type="EMBL" id="GGFL01014816">
    <property type="protein sequence ID" value="MBW78994.1"/>
    <property type="molecule type" value="Transcribed_RNA"/>
</dbReference>
<keyword evidence="1" id="KW-0732">Signal</keyword>
<evidence type="ECO:0000256" key="1">
    <source>
        <dbReference type="SAM" id="SignalP"/>
    </source>
</evidence>
<organism evidence="2">
    <name type="scientific">Anopheles darlingi</name>
    <name type="common">Mosquito</name>
    <dbReference type="NCBI Taxonomy" id="43151"/>
    <lineage>
        <taxon>Eukaryota</taxon>
        <taxon>Metazoa</taxon>
        <taxon>Ecdysozoa</taxon>
        <taxon>Arthropoda</taxon>
        <taxon>Hexapoda</taxon>
        <taxon>Insecta</taxon>
        <taxon>Pterygota</taxon>
        <taxon>Neoptera</taxon>
        <taxon>Endopterygota</taxon>
        <taxon>Diptera</taxon>
        <taxon>Nematocera</taxon>
        <taxon>Culicoidea</taxon>
        <taxon>Culicidae</taxon>
        <taxon>Anophelinae</taxon>
        <taxon>Anopheles</taxon>
    </lineage>
</organism>
<accession>A0A2M4DN65</accession>
<feature type="chain" id="PRO_5014824586" evidence="1">
    <location>
        <begin position="17"/>
        <end position="76"/>
    </location>
</feature>
<name>A0A2M4DN65_ANODA</name>